<dbReference type="PANTHER" id="PTHR33591">
    <property type="entry name" value="BETA-CAROTENE ISOMERASE D27"/>
    <property type="match status" value="1"/>
</dbReference>
<dbReference type="Pfam" id="PF13225">
    <property type="entry name" value="D27-like_C"/>
    <property type="match status" value="1"/>
</dbReference>
<dbReference type="EMBL" id="DF236966">
    <property type="protein sequence ID" value="GAQ78656.1"/>
    <property type="molecule type" value="Genomic_DNA"/>
</dbReference>
<dbReference type="InterPro" id="IPR038938">
    <property type="entry name" value="D27-like"/>
</dbReference>
<name>A0A1Y1HPX1_KLENI</name>
<evidence type="ECO:0000256" key="1">
    <source>
        <dbReference type="SAM" id="MobiDB-lite"/>
    </source>
</evidence>
<reference evidence="3 4" key="1">
    <citation type="journal article" date="2014" name="Nat. Commun.">
        <title>Klebsormidium flaccidum genome reveals primary factors for plant terrestrial adaptation.</title>
        <authorList>
            <person name="Hori K."/>
            <person name="Maruyama F."/>
            <person name="Fujisawa T."/>
            <person name="Togashi T."/>
            <person name="Yamamoto N."/>
            <person name="Seo M."/>
            <person name="Sato S."/>
            <person name="Yamada T."/>
            <person name="Mori H."/>
            <person name="Tajima N."/>
            <person name="Moriyama T."/>
            <person name="Ikeuchi M."/>
            <person name="Watanabe M."/>
            <person name="Wada H."/>
            <person name="Kobayashi K."/>
            <person name="Saito M."/>
            <person name="Masuda T."/>
            <person name="Sasaki-Sekimoto Y."/>
            <person name="Mashiguchi K."/>
            <person name="Awai K."/>
            <person name="Shimojima M."/>
            <person name="Masuda S."/>
            <person name="Iwai M."/>
            <person name="Nobusawa T."/>
            <person name="Narise T."/>
            <person name="Kondo S."/>
            <person name="Saito H."/>
            <person name="Sato R."/>
            <person name="Murakawa M."/>
            <person name="Ihara Y."/>
            <person name="Oshima-Yamada Y."/>
            <person name="Ohtaka K."/>
            <person name="Satoh M."/>
            <person name="Sonobe K."/>
            <person name="Ishii M."/>
            <person name="Ohtani R."/>
            <person name="Kanamori-Sato M."/>
            <person name="Honoki R."/>
            <person name="Miyazaki D."/>
            <person name="Mochizuki H."/>
            <person name="Umetsu J."/>
            <person name="Higashi K."/>
            <person name="Shibata D."/>
            <person name="Kamiya Y."/>
            <person name="Sato N."/>
            <person name="Nakamura Y."/>
            <person name="Tabata S."/>
            <person name="Ida S."/>
            <person name="Kurokawa K."/>
            <person name="Ohta H."/>
        </authorList>
    </citation>
    <scope>NUCLEOTIDE SEQUENCE [LARGE SCALE GENOMIC DNA]</scope>
    <source>
        <strain evidence="3 4">NIES-2285</strain>
    </source>
</reference>
<dbReference type="GO" id="GO:0005506">
    <property type="term" value="F:iron ion binding"/>
    <property type="evidence" value="ECO:0007669"/>
    <property type="project" value="InterPro"/>
</dbReference>
<proteinExistence type="predicted"/>
<keyword evidence="4" id="KW-1185">Reference proteome</keyword>
<evidence type="ECO:0000259" key="2">
    <source>
        <dbReference type="Pfam" id="PF13225"/>
    </source>
</evidence>
<dbReference type="AlphaFoldDB" id="A0A1Y1HPX1"/>
<feature type="region of interest" description="Disordered" evidence="1">
    <location>
        <begin position="1"/>
        <end position="22"/>
    </location>
</feature>
<feature type="domain" description="Beta-carotene isomerase D27-like C-terminal" evidence="2">
    <location>
        <begin position="117"/>
        <end position="198"/>
    </location>
</feature>
<evidence type="ECO:0000313" key="3">
    <source>
        <dbReference type="EMBL" id="GAQ78656.1"/>
    </source>
</evidence>
<organism evidence="3 4">
    <name type="scientific">Klebsormidium nitens</name>
    <name type="common">Green alga</name>
    <name type="synonym">Ulothrix nitens</name>
    <dbReference type="NCBI Taxonomy" id="105231"/>
    <lineage>
        <taxon>Eukaryota</taxon>
        <taxon>Viridiplantae</taxon>
        <taxon>Streptophyta</taxon>
        <taxon>Klebsormidiophyceae</taxon>
        <taxon>Klebsormidiales</taxon>
        <taxon>Klebsormidiaceae</taxon>
        <taxon>Klebsormidium</taxon>
    </lineage>
</organism>
<dbReference type="InterPro" id="IPR025114">
    <property type="entry name" value="D27-like_C"/>
</dbReference>
<dbReference type="OrthoDB" id="416096at2759"/>
<dbReference type="PANTHER" id="PTHR33591:SF7">
    <property type="entry name" value="BETA-CAROTENE ISOMERASE D27-LIKE C-TERMINAL DOMAIN-CONTAINING PROTEIN"/>
    <property type="match status" value="1"/>
</dbReference>
<protein>
    <recommendedName>
        <fullName evidence="2">Beta-carotene isomerase D27-like C-terminal domain-containing protein</fullName>
    </recommendedName>
</protein>
<sequence length="225" mass="25502">MATDTESGPSSTEQLGPDGRPKRVYKDTPFDLAFIQVCRQAYGKLAQWQSPRSYEDGYRGMVDVSLALMRSRPNVKEQRAAILQGFPKVPQWFRKAFPYSNWGAELNARITPAFFTWLVGPMEIFEVEIDGVKQRSGVQIERCRYLEESGCTGMCVNLCKFPTQTFFTEELGMPLSMEPKFEDLSCQMIFGKKPPDIEDDEVMKQPCFALCPTANVQAPACPKLR</sequence>
<gene>
    <name evidence="3" type="ORF">KFL_000170020</name>
</gene>
<accession>A0A1Y1HPX1</accession>
<feature type="compositionally biased region" description="Polar residues" evidence="1">
    <location>
        <begin position="1"/>
        <end position="14"/>
    </location>
</feature>
<dbReference type="Proteomes" id="UP000054558">
    <property type="component" value="Unassembled WGS sequence"/>
</dbReference>
<evidence type="ECO:0000313" key="4">
    <source>
        <dbReference type="Proteomes" id="UP000054558"/>
    </source>
</evidence>
<dbReference type="OMA" id="HAWIPRR"/>